<keyword evidence="2" id="KW-0677">Repeat</keyword>
<evidence type="ECO:0000256" key="4">
    <source>
        <dbReference type="SAM" id="MobiDB-lite"/>
    </source>
</evidence>
<dbReference type="GO" id="GO:0000423">
    <property type="term" value="P:mitophagy"/>
    <property type="evidence" value="ECO:0007669"/>
    <property type="project" value="TreeGrafter"/>
</dbReference>
<dbReference type="InterPro" id="IPR015943">
    <property type="entry name" value="WD40/YVTN_repeat-like_dom_sf"/>
</dbReference>
<feature type="repeat" description="WD" evidence="3">
    <location>
        <begin position="141"/>
        <end position="183"/>
    </location>
</feature>
<evidence type="ECO:0000313" key="5">
    <source>
        <dbReference type="EMBL" id="KAF4351591.1"/>
    </source>
</evidence>
<evidence type="ECO:0000313" key="8">
    <source>
        <dbReference type="Proteomes" id="UP000583929"/>
    </source>
</evidence>
<dbReference type="InterPro" id="IPR036322">
    <property type="entry name" value="WD40_repeat_dom_sf"/>
</dbReference>
<dbReference type="Proteomes" id="UP000525078">
    <property type="component" value="Unassembled WGS sequence"/>
</dbReference>
<evidence type="ECO:0000313" key="6">
    <source>
        <dbReference type="EMBL" id="KAF4370905.1"/>
    </source>
</evidence>
<dbReference type="GO" id="GO:0000045">
    <property type="term" value="P:autophagosome assembly"/>
    <property type="evidence" value="ECO:0007669"/>
    <property type="project" value="TreeGrafter"/>
</dbReference>
<sequence length="869" mass="95465">MRGASLWADDANAPSTSTPPILQAVQGRHRVGNLFELLARREISPHTKHFSKRLWGEASKCQLGSAKPRCEVARISRHSLVSWVESESLRHFSAKYCPLLPPPRSTIAAAFSPDGKTLASTHGDHTVKIIDCETGSCLKVLSGHRRTPWVVRFHPLYPDLLASGSLDHEVRLWDANTAECIGSRDFSDRPIASIAFHAKGELLAVASGHKLYIWHYNRRGENSSPSIILRTRRSLRAVHFHPHAAPFLLTAEVNDLDTTDSSMTLATSAGYLRYPPPTVYLADAQSTEHSSFTDGMPLTSLPFMIWPSFGRDNGRISMQRTDTDDSSSVQQRVDPSASVRLLTYSTPSGQYELLLSPVEPNDTSPVPEEIGANPLSSEMEAELSQSANDTLEPMEVQPEARTNPIFPFGDPTYWELPFLQGWLMGQNQAGQRNVRPLNSAAPDNNSTPIAIGTPIFPSVMPTSVGQSRLIGRSGSRNRASRSRAMSVTGASEGASLNNNMHDESDPQPVVNRIQTELATSLAAAAAAELPCTVKLRIWPHDVRHPCVPLDADRCRLSIPHAVLCSEMGAHFSPCGKFLAACVACMLPHLEADPASQNQANNDVTGIPTSPTRHPLSAHQVIYELRIYSLEEATFGLVLAARAIRAAHCLTSIQFSPTSEHLLLAYGRRHNSLLKSVVIDGEATVPIYTILEIYRVSDMELVRVLPSAEDEVNVACFHPSAGGGLVYGTKEGKLRILQYDRSQGTSQTSCVFLDENMLEVEEMQSPYLCFGMLEAEPVSSESFYLTGQVTVVSCKRKYISRSTTGSCLESNYKIAQIVLCTCAFLGLKMSHSYSEPLIPVCCFPRFSVIYGNTVQYKLVNESLYHIFFSS</sequence>
<dbReference type="FunFam" id="2.130.10.10:FF:000476">
    <property type="entry name" value="Activating molecule in BECN1-regulated autophagy protein"/>
    <property type="match status" value="1"/>
</dbReference>
<evidence type="ECO:0008006" key="9">
    <source>
        <dbReference type="Google" id="ProtNLM"/>
    </source>
</evidence>
<evidence type="ECO:0000256" key="1">
    <source>
        <dbReference type="ARBA" id="ARBA00022574"/>
    </source>
</evidence>
<dbReference type="SMART" id="SM00320">
    <property type="entry name" value="WD40"/>
    <property type="match status" value="4"/>
</dbReference>
<dbReference type="SUPFAM" id="SSF50978">
    <property type="entry name" value="WD40 repeat-like"/>
    <property type="match status" value="2"/>
</dbReference>
<dbReference type="EMBL" id="JAATIQ010000201">
    <property type="protein sequence ID" value="KAF4370905.1"/>
    <property type="molecule type" value="Genomic_DNA"/>
</dbReference>
<dbReference type="PROSITE" id="PS00678">
    <property type="entry name" value="WD_REPEATS_1"/>
    <property type="match status" value="1"/>
</dbReference>
<dbReference type="Proteomes" id="UP000583929">
    <property type="component" value="Unassembled WGS sequence"/>
</dbReference>
<dbReference type="PROSITE" id="PS50294">
    <property type="entry name" value="WD_REPEATS_REGION"/>
    <property type="match status" value="1"/>
</dbReference>
<organism evidence="6 8">
    <name type="scientific">Cannabis sativa</name>
    <name type="common">Hemp</name>
    <name type="synonym">Marijuana</name>
    <dbReference type="NCBI Taxonomy" id="3483"/>
    <lineage>
        <taxon>Eukaryota</taxon>
        <taxon>Viridiplantae</taxon>
        <taxon>Streptophyta</taxon>
        <taxon>Embryophyta</taxon>
        <taxon>Tracheophyta</taxon>
        <taxon>Spermatophyta</taxon>
        <taxon>Magnoliopsida</taxon>
        <taxon>eudicotyledons</taxon>
        <taxon>Gunneridae</taxon>
        <taxon>Pentapetalae</taxon>
        <taxon>rosids</taxon>
        <taxon>fabids</taxon>
        <taxon>Rosales</taxon>
        <taxon>Cannabaceae</taxon>
        <taxon>Cannabis</taxon>
    </lineage>
</organism>
<dbReference type="InterPro" id="IPR001680">
    <property type="entry name" value="WD40_rpt"/>
</dbReference>
<reference evidence="7 8" key="1">
    <citation type="journal article" date="2020" name="bioRxiv">
        <title>Sequence and annotation of 42 cannabis genomes reveals extensive copy number variation in cannabinoid synthesis and pathogen resistance genes.</title>
        <authorList>
            <person name="Mckernan K.J."/>
            <person name="Helbert Y."/>
            <person name="Kane L.T."/>
            <person name="Ebling H."/>
            <person name="Zhang L."/>
            <person name="Liu B."/>
            <person name="Eaton Z."/>
            <person name="Mclaughlin S."/>
            <person name="Kingan S."/>
            <person name="Baybayan P."/>
            <person name="Concepcion G."/>
            <person name="Jordan M."/>
            <person name="Riva A."/>
            <person name="Barbazuk W."/>
            <person name="Harkins T."/>
        </authorList>
    </citation>
    <scope>NUCLEOTIDE SEQUENCE [LARGE SCALE GENOMIC DNA]</scope>
    <source>
        <strain evidence="7 8">cv. Jamaican Lion 4</strain>
        <strain evidence="6">Father</strain>
        <strain evidence="5">Mother</strain>
        <tissue evidence="6">Leaf</tissue>
    </source>
</reference>
<evidence type="ECO:0000256" key="3">
    <source>
        <dbReference type="PROSITE-ProRule" id="PRU00221"/>
    </source>
</evidence>
<dbReference type="AlphaFoldDB" id="A0A7J6FJV2"/>
<accession>A0A7J6FJV2</accession>
<dbReference type="InterPro" id="IPR019775">
    <property type="entry name" value="WD40_repeat_CS"/>
</dbReference>
<dbReference type="EMBL" id="JAATIP010000333">
    <property type="protein sequence ID" value="KAF4351591.1"/>
    <property type="molecule type" value="Genomic_DNA"/>
</dbReference>
<feature type="region of interest" description="Disordered" evidence="4">
    <location>
        <begin position="466"/>
        <end position="506"/>
    </location>
</feature>
<evidence type="ECO:0000313" key="7">
    <source>
        <dbReference type="Proteomes" id="UP000525078"/>
    </source>
</evidence>
<proteinExistence type="predicted"/>
<feature type="compositionally biased region" description="Low complexity" evidence="4">
    <location>
        <begin position="471"/>
        <end position="486"/>
    </location>
</feature>
<dbReference type="PANTHER" id="PTHR22874:SF1">
    <property type="entry name" value="ACTIVATING MOLECULE IN BECN1-REGULATED AUTOPHAGY PROTEIN 1"/>
    <property type="match status" value="1"/>
</dbReference>
<dbReference type="PROSITE" id="PS50082">
    <property type="entry name" value="WD_REPEATS_2"/>
    <property type="match status" value="1"/>
</dbReference>
<protein>
    <recommendedName>
        <fullName evidence="9">Transducin family protein / WD-40 repeat family protein</fullName>
    </recommendedName>
</protein>
<keyword evidence="8" id="KW-1185">Reference proteome</keyword>
<dbReference type="PANTHER" id="PTHR22874">
    <property type="entry name" value="ACTIVATING MOLECULE IN BECN1-REGULATED AUTOPHAGY PROTEIN 1"/>
    <property type="match status" value="1"/>
</dbReference>
<dbReference type="GO" id="GO:1990756">
    <property type="term" value="F:ubiquitin-like ligase-substrate adaptor activity"/>
    <property type="evidence" value="ECO:0007669"/>
    <property type="project" value="TreeGrafter"/>
</dbReference>
<comment type="caution">
    <text evidence="6">The sequence shown here is derived from an EMBL/GenBank/DDBJ whole genome shotgun (WGS) entry which is preliminary data.</text>
</comment>
<name>A0A7J6FJV2_CANSA</name>
<gene>
    <name evidence="5" type="ORF">F8388_003244</name>
    <name evidence="6" type="ORF">G4B88_012705</name>
</gene>
<dbReference type="Gene3D" id="2.130.10.10">
    <property type="entry name" value="YVTN repeat-like/Quinoprotein amine dehydrogenase"/>
    <property type="match status" value="1"/>
</dbReference>
<dbReference type="Pfam" id="PF00400">
    <property type="entry name" value="WD40"/>
    <property type="match status" value="2"/>
</dbReference>
<dbReference type="GO" id="GO:0080008">
    <property type="term" value="C:Cul4-RING E3 ubiquitin ligase complex"/>
    <property type="evidence" value="ECO:0007669"/>
    <property type="project" value="TreeGrafter"/>
</dbReference>
<dbReference type="InterPro" id="IPR052596">
    <property type="entry name" value="AMBRA1_autophagy"/>
</dbReference>
<keyword evidence="1 3" id="KW-0853">WD repeat</keyword>
<evidence type="ECO:0000256" key="2">
    <source>
        <dbReference type="ARBA" id="ARBA00022737"/>
    </source>
</evidence>